<feature type="region of interest" description="Disordered" evidence="1">
    <location>
        <begin position="1"/>
        <end position="179"/>
    </location>
</feature>
<feature type="compositionally biased region" description="Low complexity" evidence="1">
    <location>
        <begin position="90"/>
        <end position="104"/>
    </location>
</feature>
<name>A0A9N9FIF3_9GLOM</name>
<feature type="compositionally biased region" description="Basic and acidic residues" evidence="1">
    <location>
        <begin position="118"/>
        <end position="127"/>
    </location>
</feature>
<protein>
    <submittedName>
        <fullName evidence="2">13419_t:CDS:1</fullName>
    </submittedName>
</protein>
<sequence length="219" mass="23716">MLSTKFNSSNKTSSSVDSSKLNDDVNYIDSNETAAGPDETVVNSTDSESNVIAGSNNNKQISPLNNDGIIENNKSVEIYHAKDTPPNTPTRKSSTTSINRISSSQPTTSALQPYIINDVDKGKKQDGIDESTLPGNSTSLPTTEIPDAKVLESTATSSSTVVDNVTDGNRKANQSTEREIVVAKDDGDNKNNKSILKKWKRKVNNSVKKAIRKISRDNR</sequence>
<organism evidence="2 3">
    <name type="scientific">Funneliformis caledonium</name>
    <dbReference type="NCBI Taxonomy" id="1117310"/>
    <lineage>
        <taxon>Eukaryota</taxon>
        <taxon>Fungi</taxon>
        <taxon>Fungi incertae sedis</taxon>
        <taxon>Mucoromycota</taxon>
        <taxon>Glomeromycotina</taxon>
        <taxon>Glomeromycetes</taxon>
        <taxon>Glomerales</taxon>
        <taxon>Glomeraceae</taxon>
        <taxon>Funneliformis</taxon>
    </lineage>
</organism>
<evidence type="ECO:0000256" key="1">
    <source>
        <dbReference type="SAM" id="MobiDB-lite"/>
    </source>
</evidence>
<feature type="compositionally biased region" description="Low complexity" evidence="1">
    <location>
        <begin position="1"/>
        <end position="19"/>
    </location>
</feature>
<feature type="compositionally biased region" description="Polar residues" evidence="1">
    <location>
        <begin position="153"/>
        <end position="175"/>
    </location>
</feature>
<feature type="compositionally biased region" description="Polar residues" evidence="1">
    <location>
        <begin position="41"/>
        <end position="65"/>
    </location>
</feature>
<evidence type="ECO:0000313" key="2">
    <source>
        <dbReference type="EMBL" id="CAG8535280.1"/>
    </source>
</evidence>
<keyword evidence="3" id="KW-1185">Reference proteome</keyword>
<dbReference type="EMBL" id="CAJVPQ010001154">
    <property type="protein sequence ID" value="CAG8535280.1"/>
    <property type="molecule type" value="Genomic_DNA"/>
</dbReference>
<reference evidence="2" key="1">
    <citation type="submission" date="2021-06" db="EMBL/GenBank/DDBJ databases">
        <authorList>
            <person name="Kallberg Y."/>
            <person name="Tangrot J."/>
            <person name="Rosling A."/>
        </authorList>
    </citation>
    <scope>NUCLEOTIDE SEQUENCE</scope>
    <source>
        <strain evidence="2">UK204</strain>
    </source>
</reference>
<proteinExistence type="predicted"/>
<comment type="caution">
    <text evidence="2">The sequence shown here is derived from an EMBL/GenBank/DDBJ whole genome shotgun (WGS) entry which is preliminary data.</text>
</comment>
<feature type="compositionally biased region" description="Polar residues" evidence="1">
    <location>
        <begin position="133"/>
        <end position="142"/>
    </location>
</feature>
<evidence type="ECO:0000313" key="3">
    <source>
        <dbReference type="Proteomes" id="UP000789570"/>
    </source>
</evidence>
<gene>
    <name evidence="2" type="ORF">FCALED_LOCUS5374</name>
</gene>
<accession>A0A9N9FIF3</accession>
<dbReference type="Proteomes" id="UP000789570">
    <property type="component" value="Unassembled WGS sequence"/>
</dbReference>
<dbReference type="AlphaFoldDB" id="A0A9N9FIF3"/>